<proteinExistence type="predicted"/>
<reference evidence="2 3" key="1">
    <citation type="submission" date="2019-02" db="EMBL/GenBank/DDBJ databases">
        <title>Planctomycetal bacteria perform biofilm scaping via a novel small molecule.</title>
        <authorList>
            <person name="Jeske O."/>
            <person name="Boedeker C."/>
            <person name="Wiegand S."/>
            <person name="Breitling P."/>
            <person name="Kallscheuer N."/>
            <person name="Jogler M."/>
            <person name="Rohde M."/>
            <person name="Petersen J."/>
            <person name="Medema M.H."/>
            <person name="Surup F."/>
            <person name="Jogler C."/>
        </authorList>
    </citation>
    <scope>NUCLEOTIDE SEQUENCE [LARGE SCALE GENOMIC DNA]</scope>
    <source>
        <strain evidence="2 3">Mal15</strain>
    </source>
</reference>
<dbReference type="InterPro" id="IPR017850">
    <property type="entry name" value="Alkaline_phosphatase_core_sf"/>
</dbReference>
<keyword evidence="3" id="KW-1185">Reference proteome</keyword>
<dbReference type="PANTHER" id="PTHR43751">
    <property type="entry name" value="SULFATASE"/>
    <property type="match status" value="1"/>
</dbReference>
<dbReference type="Proteomes" id="UP000321353">
    <property type="component" value="Chromosome"/>
</dbReference>
<dbReference type="KEGG" id="smam:Mal15_16480"/>
<accession>A0A5B9MEJ3</accession>
<dbReference type="RefSeq" id="WP_147867260.1">
    <property type="nucleotide sequence ID" value="NZ_CP036264.1"/>
</dbReference>
<evidence type="ECO:0000313" key="3">
    <source>
        <dbReference type="Proteomes" id="UP000321353"/>
    </source>
</evidence>
<dbReference type="Gene3D" id="3.40.720.10">
    <property type="entry name" value="Alkaline Phosphatase, subunit A"/>
    <property type="match status" value="1"/>
</dbReference>
<dbReference type="EMBL" id="CP036264">
    <property type="protein sequence ID" value="QEF97607.1"/>
    <property type="molecule type" value="Genomic_DNA"/>
</dbReference>
<dbReference type="InterPro" id="IPR052701">
    <property type="entry name" value="GAG_Ulvan_Degrading_Sulfatases"/>
</dbReference>
<evidence type="ECO:0000313" key="2">
    <source>
        <dbReference type="EMBL" id="QEF97607.1"/>
    </source>
</evidence>
<dbReference type="Pfam" id="PF16347">
    <property type="entry name" value="SGSH_C"/>
    <property type="match status" value="1"/>
</dbReference>
<organism evidence="2 3">
    <name type="scientific">Stieleria maiorica</name>
    <dbReference type="NCBI Taxonomy" id="2795974"/>
    <lineage>
        <taxon>Bacteria</taxon>
        <taxon>Pseudomonadati</taxon>
        <taxon>Planctomycetota</taxon>
        <taxon>Planctomycetia</taxon>
        <taxon>Pirellulales</taxon>
        <taxon>Pirellulaceae</taxon>
        <taxon>Stieleria</taxon>
    </lineage>
</organism>
<dbReference type="AlphaFoldDB" id="A0A5B9MEJ3"/>
<evidence type="ECO:0000259" key="1">
    <source>
        <dbReference type="Pfam" id="PF16347"/>
    </source>
</evidence>
<gene>
    <name evidence="2" type="ORF">Mal15_16480</name>
</gene>
<name>A0A5B9MEJ3_9BACT</name>
<protein>
    <recommendedName>
        <fullName evidence="1">N-sulphoglucosamine sulphohydrolase C-terminal domain-containing protein</fullName>
    </recommendedName>
</protein>
<dbReference type="PANTHER" id="PTHR43751:SF1">
    <property type="entry name" value="SULFATASE ATSG-RELATED"/>
    <property type="match status" value="1"/>
</dbReference>
<dbReference type="InterPro" id="IPR032506">
    <property type="entry name" value="SGSH_C"/>
</dbReference>
<feature type="domain" description="N-sulphoglucosamine sulphohydrolase C-terminal" evidence="1">
    <location>
        <begin position="13"/>
        <end position="82"/>
    </location>
</feature>
<sequence length="322" mass="35881">MYNNEVTAPGAIDTNHMISAVDLLPTLLDIAGIDHPDGFDGRSFLPTLRGEQQSGRDMVFKVYNENSGGNRSPMRSVQSKRFGYLFNPWSDGKRVFRTATTGTLSYRAMVKLAPTDPQIAARLELFQHGVPEEFYDYENDPDALVNLIDDPKYADDIATHRAAMRRFMVDSGDHALAALEHRSDKQFVSDYVDKVQAEADARRAKRRGNNAKTKPNPKLFQWQVPAQAIPGRSFTVSIAHRLPESLGEQNFHVTIKDAGGKRIERIVRSASGQGKLEVTFQIPERLSGKKISAAAFVGEEFSNNLMYRTVSDIKINGPANPQ</sequence>
<dbReference type="SUPFAM" id="SSF53649">
    <property type="entry name" value="Alkaline phosphatase-like"/>
    <property type="match status" value="1"/>
</dbReference>